<evidence type="ECO:0000313" key="8">
    <source>
        <dbReference type="Proteomes" id="UP000822476"/>
    </source>
</evidence>
<dbReference type="InterPro" id="IPR050652">
    <property type="entry name" value="AN1_A20_ZnFinger"/>
</dbReference>
<keyword evidence="3" id="KW-0862">Zinc</keyword>
<dbReference type="GO" id="GO:0003677">
    <property type="term" value="F:DNA binding"/>
    <property type="evidence" value="ECO:0007669"/>
    <property type="project" value="InterPro"/>
</dbReference>
<evidence type="ECO:0000256" key="2">
    <source>
        <dbReference type="ARBA" id="ARBA00022771"/>
    </source>
</evidence>
<dbReference type="GO" id="GO:0008270">
    <property type="term" value="F:zinc ion binding"/>
    <property type="evidence" value="ECO:0007669"/>
    <property type="project" value="UniProtKB-KW"/>
</dbReference>
<sequence>MKVKNNCNTHHLCKNGCGFYGSAQFNGMCSKCYKAFTIESHKRPFNGPLMYGTVVQSEQPEHTNMDQPLHSSCSTNKVVEPTEQGLFTKADNPDDSDVPVAAVDEELKELDHMATTETQNKVEPTAAGSPTLSGGHKAPSNQVNRCYECHKRVGLTGFQCRCGFLFCGYHRYTDRHNCTFDYQEQAQQDIRKANPTVMGEKIRKL</sequence>
<organism evidence="7 8">
    <name type="scientific">Paragonimus skrjabini miyazakii</name>
    <dbReference type="NCBI Taxonomy" id="59628"/>
    <lineage>
        <taxon>Eukaryota</taxon>
        <taxon>Metazoa</taxon>
        <taxon>Spiralia</taxon>
        <taxon>Lophotrochozoa</taxon>
        <taxon>Platyhelminthes</taxon>
        <taxon>Trematoda</taxon>
        <taxon>Digenea</taxon>
        <taxon>Plagiorchiida</taxon>
        <taxon>Troglotremata</taxon>
        <taxon>Troglotrematidae</taxon>
        <taxon>Paragonimus</taxon>
    </lineage>
</organism>
<dbReference type="PANTHER" id="PTHR10634">
    <property type="entry name" value="AN1-TYPE ZINC FINGER PROTEIN"/>
    <property type="match status" value="1"/>
</dbReference>
<evidence type="ECO:0008006" key="9">
    <source>
        <dbReference type="Google" id="ProtNLM"/>
    </source>
</evidence>
<evidence type="ECO:0000256" key="4">
    <source>
        <dbReference type="PROSITE-ProRule" id="PRU00449"/>
    </source>
</evidence>
<dbReference type="Pfam" id="PF01428">
    <property type="entry name" value="zf-AN1"/>
    <property type="match status" value="1"/>
</dbReference>
<dbReference type="Pfam" id="PF01754">
    <property type="entry name" value="zf-A20"/>
    <property type="match status" value="1"/>
</dbReference>
<dbReference type="SMART" id="SM00259">
    <property type="entry name" value="ZnF_A20"/>
    <property type="match status" value="1"/>
</dbReference>
<evidence type="ECO:0000259" key="6">
    <source>
        <dbReference type="PROSITE" id="PS51039"/>
    </source>
</evidence>
<reference evidence="7" key="1">
    <citation type="submission" date="2019-07" db="EMBL/GenBank/DDBJ databases">
        <title>Annotation for the trematode Paragonimus miyazaki's.</title>
        <authorList>
            <person name="Choi Y.-J."/>
        </authorList>
    </citation>
    <scope>NUCLEOTIDE SEQUENCE</scope>
    <source>
        <strain evidence="7">Japan</strain>
    </source>
</reference>
<dbReference type="AlphaFoldDB" id="A0A8S9YPE8"/>
<dbReference type="PROSITE" id="PS51039">
    <property type="entry name" value="ZF_AN1"/>
    <property type="match status" value="1"/>
</dbReference>
<dbReference type="PROSITE" id="PS51036">
    <property type="entry name" value="ZF_A20"/>
    <property type="match status" value="1"/>
</dbReference>
<dbReference type="InterPro" id="IPR000058">
    <property type="entry name" value="Znf_AN1"/>
</dbReference>
<name>A0A8S9YPE8_9TREM</name>
<feature type="domain" description="AN1-type" evidence="6">
    <location>
        <begin position="140"/>
        <end position="186"/>
    </location>
</feature>
<dbReference type="SMART" id="SM00154">
    <property type="entry name" value="ZnF_AN1"/>
    <property type="match status" value="1"/>
</dbReference>
<keyword evidence="2 4" id="KW-0863">Zinc-finger</keyword>
<evidence type="ECO:0000259" key="5">
    <source>
        <dbReference type="PROSITE" id="PS51036"/>
    </source>
</evidence>
<proteinExistence type="predicted"/>
<dbReference type="PANTHER" id="PTHR10634:SF149">
    <property type="entry name" value="AN1-TYPE DOMAIN-CONTAINING PROTEIN-RELATED"/>
    <property type="match status" value="1"/>
</dbReference>
<evidence type="ECO:0000256" key="1">
    <source>
        <dbReference type="ARBA" id="ARBA00022723"/>
    </source>
</evidence>
<feature type="domain" description="A20-type" evidence="5">
    <location>
        <begin position="7"/>
        <end position="41"/>
    </location>
</feature>
<dbReference type="InterPro" id="IPR035896">
    <property type="entry name" value="AN1-like_Znf"/>
</dbReference>
<dbReference type="InterPro" id="IPR002653">
    <property type="entry name" value="Znf_A20"/>
</dbReference>
<dbReference type="EMBL" id="JTDE01004447">
    <property type="protein sequence ID" value="KAF7254971.1"/>
    <property type="molecule type" value="Genomic_DNA"/>
</dbReference>
<accession>A0A8S9YPE8</accession>
<gene>
    <name evidence="7" type="ORF">EG68_08642</name>
</gene>
<dbReference type="OrthoDB" id="428577at2759"/>
<dbReference type="Proteomes" id="UP000822476">
    <property type="component" value="Unassembled WGS sequence"/>
</dbReference>
<dbReference type="SUPFAM" id="SSF57716">
    <property type="entry name" value="Glucocorticoid receptor-like (DNA-binding domain)"/>
    <property type="match status" value="1"/>
</dbReference>
<dbReference type="Gene3D" id="1.20.5.4770">
    <property type="match status" value="1"/>
</dbReference>
<dbReference type="SUPFAM" id="SSF118310">
    <property type="entry name" value="AN1-like Zinc finger"/>
    <property type="match status" value="1"/>
</dbReference>
<dbReference type="FunFam" id="4.10.1110.10:FF:000001">
    <property type="entry name" value="Zinc finger AN1-type containing 6"/>
    <property type="match status" value="1"/>
</dbReference>
<evidence type="ECO:0000313" key="7">
    <source>
        <dbReference type="EMBL" id="KAF7254971.1"/>
    </source>
</evidence>
<protein>
    <recommendedName>
        <fullName evidence="9">AN1-type zinc finger protein 6</fullName>
    </recommendedName>
</protein>
<evidence type="ECO:0000256" key="3">
    <source>
        <dbReference type="ARBA" id="ARBA00022833"/>
    </source>
</evidence>
<comment type="caution">
    <text evidence="7">The sequence shown here is derived from an EMBL/GenBank/DDBJ whole genome shotgun (WGS) entry which is preliminary data.</text>
</comment>
<keyword evidence="8" id="KW-1185">Reference proteome</keyword>
<dbReference type="Gene3D" id="4.10.1110.10">
    <property type="entry name" value="AN1-like Zinc finger"/>
    <property type="match status" value="1"/>
</dbReference>
<keyword evidence="1" id="KW-0479">Metal-binding</keyword>